<feature type="compositionally biased region" description="Low complexity" evidence="1">
    <location>
        <begin position="846"/>
        <end position="857"/>
    </location>
</feature>
<sequence>MATLNGHLTPPLPVSDSVITNDNSSANKRKRESTPVVVDISDAGIQKDFLSVLRDADIDHSFIDHSFASVSQSSIEEPSQKKARISDPSVSTTLRKKLAQGKYSSLQQLKDDASQISEELTASIRSKAEQGEGQQGRLSVDELKQVQKIKTFEKIINDMADGELDLLQYRTKVRLEKEGQKKAAQEKATNSKHVYGHTSAPPSRSGTVLTLFGNAPTPKQLFSSLQCAPKTEADRTIKTELPVEEMSLPNGLSATQVVSVSKDENKSKTFASTFAPSYHLAQLNPPKSHKRSSTRDSRIDWEFKEPLNRSSRRSAHTSQVLPSSDWLSYGGADLKDGETSPREKRKQRDRALSGSAGQPSAAKQNMYEAIMREEEMLFKRAYSSFAPSFDNTKAVVTDEDKSMIWWQRTGQKRFNSAFAIDPQLLDNPQPQPEMPMAALTTESPKEDDFHGIVEEIDELADFADSNPLVDKTNVPQVLSHISDLLETLASYQRIRNSSLQSSSAASRTSINPADQILSAIGKPDEPAKDEHEAYDSLKRELAYLVLKLPPYAVAKLDGDQLEDLGVSKLIKLETTDTRGTLEEDQFARQAKYAAMTSAPGVASLHRSSSTSSNPHYSSTNQRTPAIGQAANTRYGSTYNAGKTPAPTYQRSTSNTSAYSTPASRAGYSQPSNFTRQPSYGQSGTAYHQRTQATSSTYGNYSSQTPQARNSFSSSQPLAQFKQRSQQAAASAVAYQTNPAYSQNQYNSNTSPAKPLAYGQNAQSTPSATRPQYTNQKGATGQQYPGQAYAQSQLQTGSGRATPNYPSQPQTPVNGYQSGQPQQRPPPTVVPRAASGTPQPPTISAVPGPQGQQSQGQGQVNGHAST</sequence>
<feature type="compositionally biased region" description="Polar residues" evidence="1">
    <location>
        <begin position="759"/>
        <end position="818"/>
    </location>
</feature>
<evidence type="ECO:0000313" key="4">
    <source>
        <dbReference type="EMBL" id="KAF2716884.1"/>
    </source>
</evidence>
<dbReference type="AlphaFoldDB" id="A0A9P4Q2F9"/>
<feature type="compositionally biased region" description="Polar residues" evidence="1">
    <location>
        <begin position="741"/>
        <end position="751"/>
    </location>
</feature>
<feature type="region of interest" description="Disordered" evidence="1">
    <location>
        <begin position="741"/>
        <end position="865"/>
    </location>
</feature>
<feature type="compositionally biased region" description="Low complexity" evidence="1">
    <location>
        <begin position="603"/>
        <end position="620"/>
    </location>
</feature>
<feature type="compositionally biased region" description="Basic and acidic residues" evidence="1">
    <location>
        <begin position="333"/>
        <end position="342"/>
    </location>
</feature>
<dbReference type="InterPro" id="IPR057199">
    <property type="entry name" value="DUF7877"/>
</dbReference>
<feature type="compositionally biased region" description="Polar residues" evidence="1">
    <location>
        <begin position="17"/>
        <end position="26"/>
    </location>
</feature>
<dbReference type="InterPro" id="IPR056687">
    <property type="entry name" value="DUF7785"/>
</dbReference>
<evidence type="ECO:0000256" key="1">
    <source>
        <dbReference type="SAM" id="MobiDB-lite"/>
    </source>
</evidence>
<dbReference type="OrthoDB" id="5354458at2759"/>
<evidence type="ECO:0000259" key="3">
    <source>
        <dbReference type="Pfam" id="PF25289"/>
    </source>
</evidence>
<evidence type="ECO:0000313" key="5">
    <source>
        <dbReference type="Proteomes" id="UP000799441"/>
    </source>
</evidence>
<proteinExistence type="predicted"/>
<comment type="caution">
    <text evidence="4">The sequence shown here is derived from an EMBL/GenBank/DDBJ whole genome shotgun (WGS) entry which is preliminary data.</text>
</comment>
<feature type="domain" description="DUF7785" evidence="2">
    <location>
        <begin position="472"/>
        <end position="571"/>
    </location>
</feature>
<feature type="compositionally biased region" description="Polar residues" evidence="1">
    <location>
        <begin position="629"/>
        <end position="717"/>
    </location>
</feature>
<name>A0A9P4Q2F9_9PEZI</name>
<reference evidence="4" key="1">
    <citation type="journal article" date="2020" name="Stud. Mycol.">
        <title>101 Dothideomycetes genomes: a test case for predicting lifestyles and emergence of pathogens.</title>
        <authorList>
            <person name="Haridas S."/>
            <person name="Albert R."/>
            <person name="Binder M."/>
            <person name="Bloem J."/>
            <person name="Labutti K."/>
            <person name="Salamov A."/>
            <person name="Andreopoulos B."/>
            <person name="Baker S."/>
            <person name="Barry K."/>
            <person name="Bills G."/>
            <person name="Bluhm B."/>
            <person name="Cannon C."/>
            <person name="Castanera R."/>
            <person name="Culley D."/>
            <person name="Daum C."/>
            <person name="Ezra D."/>
            <person name="Gonzalez J."/>
            <person name="Henrissat B."/>
            <person name="Kuo A."/>
            <person name="Liang C."/>
            <person name="Lipzen A."/>
            <person name="Lutzoni F."/>
            <person name="Magnuson J."/>
            <person name="Mondo S."/>
            <person name="Nolan M."/>
            <person name="Ohm R."/>
            <person name="Pangilinan J."/>
            <person name="Park H.-J."/>
            <person name="Ramirez L."/>
            <person name="Alfaro M."/>
            <person name="Sun H."/>
            <person name="Tritt A."/>
            <person name="Yoshinaga Y."/>
            <person name="Zwiers L.-H."/>
            <person name="Turgeon B."/>
            <person name="Goodwin S."/>
            <person name="Spatafora J."/>
            <person name="Crous P."/>
            <person name="Grigoriev I."/>
        </authorList>
    </citation>
    <scope>NUCLEOTIDE SEQUENCE</scope>
    <source>
        <strain evidence="4">CBS 116435</strain>
    </source>
</reference>
<dbReference type="Pfam" id="PF25289">
    <property type="entry name" value="DUF7877"/>
    <property type="match status" value="1"/>
</dbReference>
<feature type="region of interest" description="Disordered" evidence="1">
    <location>
        <begin position="329"/>
        <end position="363"/>
    </location>
</feature>
<dbReference type="Proteomes" id="UP000799441">
    <property type="component" value="Unassembled WGS sequence"/>
</dbReference>
<feature type="region of interest" description="Disordered" evidence="1">
    <location>
        <begin position="1"/>
        <end position="33"/>
    </location>
</feature>
<feature type="region of interest" description="Disordered" evidence="1">
    <location>
        <begin position="598"/>
        <end position="723"/>
    </location>
</feature>
<accession>A0A9P4Q2F9</accession>
<evidence type="ECO:0000259" key="2">
    <source>
        <dbReference type="Pfam" id="PF25009"/>
    </source>
</evidence>
<feature type="region of interest" description="Disordered" evidence="1">
    <location>
        <begin position="177"/>
        <end position="206"/>
    </location>
</feature>
<dbReference type="Pfam" id="PF25009">
    <property type="entry name" value="DUF7785"/>
    <property type="match status" value="1"/>
</dbReference>
<protein>
    <submittedName>
        <fullName evidence="4">Uncharacterized protein</fullName>
    </submittedName>
</protein>
<feature type="domain" description="DUF7877" evidence="3">
    <location>
        <begin position="45"/>
        <end position="157"/>
    </location>
</feature>
<dbReference type="EMBL" id="MU003859">
    <property type="protein sequence ID" value="KAF2716884.1"/>
    <property type="molecule type" value="Genomic_DNA"/>
</dbReference>
<keyword evidence="5" id="KW-1185">Reference proteome</keyword>
<gene>
    <name evidence="4" type="ORF">K431DRAFT_169517</name>
</gene>
<organism evidence="4 5">
    <name type="scientific">Polychaeton citri CBS 116435</name>
    <dbReference type="NCBI Taxonomy" id="1314669"/>
    <lineage>
        <taxon>Eukaryota</taxon>
        <taxon>Fungi</taxon>
        <taxon>Dikarya</taxon>
        <taxon>Ascomycota</taxon>
        <taxon>Pezizomycotina</taxon>
        <taxon>Dothideomycetes</taxon>
        <taxon>Dothideomycetidae</taxon>
        <taxon>Capnodiales</taxon>
        <taxon>Capnodiaceae</taxon>
        <taxon>Polychaeton</taxon>
    </lineage>
</organism>